<dbReference type="PROSITE" id="PS00086">
    <property type="entry name" value="CYTOCHROME_P450"/>
    <property type="match status" value="1"/>
</dbReference>
<reference evidence="8 9" key="1">
    <citation type="submission" date="2019-06" db="EMBL/GenBank/DDBJ databases">
        <title>Sequencing the genomes of 1000 actinobacteria strains.</title>
        <authorList>
            <person name="Klenk H.-P."/>
        </authorList>
    </citation>
    <scope>NUCLEOTIDE SEQUENCE [LARGE SCALE GENOMIC DNA]</scope>
    <source>
        <strain evidence="8 9">DSM 45671</strain>
    </source>
</reference>
<name>A0A561SM34_9PSEU</name>
<keyword evidence="2 7" id="KW-0349">Heme</keyword>
<evidence type="ECO:0000256" key="7">
    <source>
        <dbReference type="RuleBase" id="RU000461"/>
    </source>
</evidence>
<dbReference type="GO" id="GO:0005506">
    <property type="term" value="F:iron ion binding"/>
    <property type="evidence" value="ECO:0007669"/>
    <property type="project" value="InterPro"/>
</dbReference>
<keyword evidence="3 7" id="KW-0479">Metal-binding</keyword>
<keyword evidence="9" id="KW-1185">Reference proteome</keyword>
<dbReference type="InterPro" id="IPR036396">
    <property type="entry name" value="Cyt_P450_sf"/>
</dbReference>
<dbReference type="AlphaFoldDB" id="A0A561SM34"/>
<dbReference type="Pfam" id="PF00067">
    <property type="entry name" value="p450"/>
    <property type="match status" value="1"/>
</dbReference>
<dbReference type="SUPFAM" id="SSF48264">
    <property type="entry name" value="Cytochrome P450"/>
    <property type="match status" value="1"/>
</dbReference>
<evidence type="ECO:0000313" key="8">
    <source>
        <dbReference type="EMBL" id="TWF75930.1"/>
    </source>
</evidence>
<proteinExistence type="inferred from homology"/>
<dbReference type="InterPro" id="IPR017972">
    <property type="entry name" value="Cyt_P450_CS"/>
</dbReference>
<keyword evidence="6 7" id="KW-0503">Monooxygenase</keyword>
<dbReference type="EMBL" id="VIWU01000001">
    <property type="protein sequence ID" value="TWF75930.1"/>
    <property type="molecule type" value="Genomic_DNA"/>
</dbReference>
<dbReference type="FunFam" id="1.10.630.10:FF:000018">
    <property type="entry name" value="Cytochrome P450 monooxygenase"/>
    <property type="match status" value="1"/>
</dbReference>
<protein>
    <submittedName>
        <fullName evidence="8">Cytochrome P450</fullName>
    </submittedName>
</protein>
<dbReference type="PRINTS" id="PR00385">
    <property type="entry name" value="P450"/>
</dbReference>
<dbReference type="GO" id="GO:0020037">
    <property type="term" value="F:heme binding"/>
    <property type="evidence" value="ECO:0007669"/>
    <property type="project" value="InterPro"/>
</dbReference>
<dbReference type="Proteomes" id="UP000321261">
    <property type="component" value="Unassembled WGS sequence"/>
</dbReference>
<dbReference type="GO" id="GO:0004497">
    <property type="term" value="F:monooxygenase activity"/>
    <property type="evidence" value="ECO:0007669"/>
    <property type="project" value="UniProtKB-KW"/>
</dbReference>
<dbReference type="GO" id="GO:0016705">
    <property type="term" value="F:oxidoreductase activity, acting on paired donors, with incorporation or reduction of molecular oxygen"/>
    <property type="evidence" value="ECO:0007669"/>
    <property type="project" value="InterPro"/>
</dbReference>
<evidence type="ECO:0000256" key="1">
    <source>
        <dbReference type="ARBA" id="ARBA00010617"/>
    </source>
</evidence>
<dbReference type="PANTHER" id="PTHR46696">
    <property type="entry name" value="P450, PUTATIVE (EUROFUNG)-RELATED"/>
    <property type="match status" value="1"/>
</dbReference>
<comment type="caution">
    <text evidence="8">The sequence shown here is derived from an EMBL/GenBank/DDBJ whole genome shotgun (WGS) entry which is preliminary data.</text>
</comment>
<dbReference type="Gene3D" id="1.10.630.10">
    <property type="entry name" value="Cytochrome P450"/>
    <property type="match status" value="1"/>
</dbReference>
<evidence type="ECO:0000256" key="6">
    <source>
        <dbReference type="ARBA" id="ARBA00023033"/>
    </source>
</evidence>
<dbReference type="CDD" id="cd11029">
    <property type="entry name" value="CYP107-like"/>
    <property type="match status" value="1"/>
</dbReference>
<keyword evidence="5 7" id="KW-0408">Iron</keyword>
<dbReference type="OrthoDB" id="142769at2"/>
<sequence length="400" mass="42706">MHLAPPHPWTATADGARHRAYAALAARGPVQQVPLPGGASGWLVTSDDAARAALMHPGLSKGGPERAPFADELPPGIAAAINHHMLAMDPPDHTRLRKLVAAAFTRRRTEALAPGVQQLADDLLDRLAEQDEADLITAFAYPLPIAVICRLLGVPDTDHHLFREWTGPLVVGGNMAGVEAYAAAATALVAYVRELLAEKRRRPADDLLSALVAVRDGGDRLTEDELTSMVYLLLLAGHETTVNLIGNAVLALLTHPGRLALLRAEPERLPAAVEELLRFDGPLQSAIPTITTEPVEIAGTRIPAGANVVVALLAANRDPDRHARPDELDLSRTEVLGHLAFGHGVHHCLGAPLARLEGRIALGSLIARFPRLRLAVPAAEITRTPGFMMNGLAELPVRLR</sequence>
<evidence type="ECO:0000256" key="4">
    <source>
        <dbReference type="ARBA" id="ARBA00023002"/>
    </source>
</evidence>
<evidence type="ECO:0000256" key="5">
    <source>
        <dbReference type="ARBA" id="ARBA00023004"/>
    </source>
</evidence>
<keyword evidence="4 7" id="KW-0560">Oxidoreductase</keyword>
<accession>A0A561SM34</accession>
<dbReference type="RefSeq" id="WP_147255059.1">
    <property type="nucleotide sequence ID" value="NZ_VIWU01000001.1"/>
</dbReference>
<comment type="similarity">
    <text evidence="1 7">Belongs to the cytochrome P450 family.</text>
</comment>
<dbReference type="PRINTS" id="PR00359">
    <property type="entry name" value="BP450"/>
</dbReference>
<gene>
    <name evidence="8" type="ORF">FHX44_111817</name>
</gene>
<evidence type="ECO:0000256" key="2">
    <source>
        <dbReference type="ARBA" id="ARBA00022617"/>
    </source>
</evidence>
<dbReference type="PANTHER" id="PTHR46696:SF1">
    <property type="entry name" value="CYTOCHROME P450 YJIB-RELATED"/>
    <property type="match status" value="1"/>
</dbReference>
<organism evidence="8 9">
    <name type="scientific">Pseudonocardia hierapolitana</name>
    <dbReference type="NCBI Taxonomy" id="1128676"/>
    <lineage>
        <taxon>Bacteria</taxon>
        <taxon>Bacillati</taxon>
        <taxon>Actinomycetota</taxon>
        <taxon>Actinomycetes</taxon>
        <taxon>Pseudonocardiales</taxon>
        <taxon>Pseudonocardiaceae</taxon>
        <taxon>Pseudonocardia</taxon>
    </lineage>
</organism>
<dbReference type="InterPro" id="IPR002397">
    <property type="entry name" value="Cyt_P450_B"/>
</dbReference>
<dbReference type="InterPro" id="IPR001128">
    <property type="entry name" value="Cyt_P450"/>
</dbReference>
<evidence type="ECO:0000256" key="3">
    <source>
        <dbReference type="ARBA" id="ARBA00022723"/>
    </source>
</evidence>
<evidence type="ECO:0000313" key="9">
    <source>
        <dbReference type="Proteomes" id="UP000321261"/>
    </source>
</evidence>